<evidence type="ECO:0000313" key="3">
    <source>
        <dbReference type="Proteomes" id="UP000000763"/>
    </source>
</evidence>
<feature type="compositionally biased region" description="Basic and acidic residues" evidence="1">
    <location>
        <begin position="156"/>
        <end position="167"/>
    </location>
</feature>
<evidence type="ECO:0000313" key="2">
    <source>
        <dbReference type="EMBL" id="AAO34506.1"/>
    </source>
</evidence>
<organism evidence="2 3">
    <name type="scientific">Oryza sativa subsp. japonica</name>
    <name type="common">Rice</name>
    <dbReference type="NCBI Taxonomy" id="39947"/>
    <lineage>
        <taxon>Eukaryota</taxon>
        <taxon>Viridiplantae</taxon>
        <taxon>Streptophyta</taxon>
        <taxon>Embryophyta</taxon>
        <taxon>Tracheophyta</taxon>
        <taxon>Spermatophyta</taxon>
        <taxon>Magnoliopsida</taxon>
        <taxon>Liliopsida</taxon>
        <taxon>Poales</taxon>
        <taxon>Poaceae</taxon>
        <taxon>BOP clade</taxon>
        <taxon>Oryzoideae</taxon>
        <taxon>Oryzeae</taxon>
        <taxon>Oryzinae</taxon>
        <taxon>Oryza</taxon>
        <taxon>Oryza sativa</taxon>
    </lineage>
</organism>
<accession>Q851W0</accession>
<feature type="region of interest" description="Disordered" evidence="1">
    <location>
        <begin position="127"/>
        <end position="176"/>
    </location>
</feature>
<name>Q851W0_ORYSJ</name>
<sequence length="233" mass="25426">MGPRVCEVRGIYLPILPLGQTCGVPDWRAMVKNDQSVTGLTPVTSDWTDNRAPMSHLPPAEWRRGTALAPLKEKLWFSFEAKARVEFRSRLWGWGEDRREVGGGGRGGFPRGLEGWPWAAEDRRWAVDSGGRRGGGGAAAAGMEEGSGPASAAGEKQARGGEGERGRGLAGAVDPFRPAGEAGGGAVGRWRRWWRGIMRVVAACDLNRGRRRGVRVKMTSHPIKKNDQEMDWI</sequence>
<dbReference type="Proteomes" id="UP000000763">
    <property type="component" value="Chromosome 3"/>
</dbReference>
<proteinExistence type="predicted"/>
<reference evidence="3" key="2">
    <citation type="journal article" date="2008" name="Nucleic Acids Res.">
        <title>The rice annotation project database (RAP-DB): 2008 update.</title>
        <authorList>
            <consortium name="The rice annotation project (RAP)"/>
        </authorList>
    </citation>
    <scope>GENOME REANNOTATION</scope>
    <source>
        <strain evidence="3">cv. Nipponbare</strain>
    </source>
</reference>
<dbReference type="EMBL" id="AC097280">
    <property type="protein sequence ID" value="AAO34506.1"/>
    <property type="molecule type" value="Genomic_DNA"/>
</dbReference>
<evidence type="ECO:0000256" key="1">
    <source>
        <dbReference type="SAM" id="MobiDB-lite"/>
    </source>
</evidence>
<gene>
    <name evidence="2" type="primary">OSJNBb0111B07.12</name>
</gene>
<dbReference type="AlphaFoldDB" id="Q851W0"/>
<protein>
    <submittedName>
        <fullName evidence="2">Uncharacterized protein</fullName>
    </submittedName>
</protein>
<reference evidence="3" key="1">
    <citation type="journal article" date="2005" name="Nature">
        <title>The map-based sequence of the rice genome.</title>
        <authorList>
            <consortium name="International rice genome sequencing project (IRGSP)"/>
            <person name="Matsumoto T."/>
            <person name="Wu J."/>
            <person name="Kanamori H."/>
            <person name="Katayose Y."/>
            <person name="Fujisawa M."/>
            <person name="Namiki N."/>
            <person name="Mizuno H."/>
            <person name="Yamamoto K."/>
            <person name="Antonio B.A."/>
            <person name="Baba T."/>
            <person name="Sakata K."/>
            <person name="Nagamura Y."/>
            <person name="Aoki H."/>
            <person name="Arikawa K."/>
            <person name="Arita K."/>
            <person name="Bito T."/>
            <person name="Chiden Y."/>
            <person name="Fujitsuka N."/>
            <person name="Fukunaka R."/>
            <person name="Hamada M."/>
            <person name="Harada C."/>
            <person name="Hayashi A."/>
            <person name="Hijishita S."/>
            <person name="Honda M."/>
            <person name="Hosokawa S."/>
            <person name="Ichikawa Y."/>
            <person name="Idonuma A."/>
            <person name="Iijima M."/>
            <person name="Ikeda M."/>
            <person name="Ikeno M."/>
            <person name="Ito K."/>
            <person name="Ito S."/>
            <person name="Ito T."/>
            <person name="Ito Y."/>
            <person name="Ito Y."/>
            <person name="Iwabuchi A."/>
            <person name="Kamiya K."/>
            <person name="Karasawa W."/>
            <person name="Kurita K."/>
            <person name="Katagiri S."/>
            <person name="Kikuta A."/>
            <person name="Kobayashi H."/>
            <person name="Kobayashi N."/>
            <person name="Machita K."/>
            <person name="Maehara T."/>
            <person name="Masukawa M."/>
            <person name="Mizubayashi T."/>
            <person name="Mukai Y."/>
            <person name="Nagasaki H."/>
            <person name="Nagata Y."/>
            <person name="Naito S."/>
            <person name="Nakashima M."/>
            <person name="Nakama Y."/>
            <person name="Nakamichi Y."/>
            <person name="Nakamura M."/>
            <person name="Meguro A."/>
            <person name="Negishi M."/>
            <person name="Ohta I."/>
            <person name="Ohta T."/>
            <person name="Okamoto M."/>
            <person name="Ono N."/>
            <person name="Saji S."/>
            <person name="Sakaguchi M."/>
            <person name="Sakai K."/>
            <person name="Shibata M."/>
            <person name="Shimokawa T."/>
            <person name="Song J."/>
            <person name="Takazaki Y."/>
            <person name="Terasawa K."/>
            <person name="Tsugane M."/>
            <person name="Tsuji K."/>
            <person name="Ueda S."/>
            <person name="Waki K."/>
            <person name="Yamagata H."/>
            <person name="Yamamoto M."/>
            <person name="Yamamoto S."/>
            <person name="Yamane H."/>
            <person name="Yoshiki S."/>
            <person name="Yoshihara R."/>
            <person name="Yukawa K."/>
            <person name="Zhong H."/>
            <person name="Yano M."/>
            <person name="Yuan Q."/>
            <person name="Ouyang S."/>
            <person name="Liu J."/>
            <person name="Jones K.M."/>
            <person name="Gansberger K."/>
            <person name="Moffat K."/>
            <person name="Hill J."/>
            <person name="Bera J."/>
            <person name="Fadrosh D."/>
            <person name="Jin S."/>
            <person name="Johri S."/>
            <person name="Kim M."/>
            <person name="Overton L."/>
            <person name="Reardon M."/>
            <person name="Tsitrin T."/>
            <person name="Vuong H."/>
            <person name="Weaver B."/>
            <person name="Ciecko A."/>
            <person name="Tallon L."/>
            <person name="Jackson J."/>
            <person name="Pai G."/>
            <person name="Aken S.V."/>
            <person name="Utterback T."/>
            <person name="Reidmuller S."/>
            <person name="Feldblyum T."/>
            <person name="Hsiao J."/>
            <person name="Zismann V."/>
            <person name="Iobst S."/>
            <person name="de Vazeille A.R."/>
            <person name="Buell C.R."/>
            <person name="Ying K."/>
            <person name="Li Y."/>
            <person name="Lu T."/>
            <person name="Huang Y."/>
            <person name="Zhao Q."/>
            <person name="Feng Q."/>
            <person name="Zhang L."/>
            <person name="Zhu J."/>
            <person name="Weng Q."/>
            <person name="Mu J."/>
            <person name="Lu Y."/>
            <person name="Fan D."/>
            <person name="Liu Y."/>
            <person name="Guan J."/>
            <person name="Zhang Y."/>
            <person name="Yu S."/>
            <person name="Liu X."/>
            <person name="Zhang Y."/>
            <person name="Hong G."/>
            <person name="Han B."/>
            <person name="Choisne N."/>
            <person name="Demange N."/>
            <person name="Orjeda G."/>
            <person name="Samain S."/>
            <person name="Cattolico L."/>
            <person name="Pelletier E."/>
            <person name="Couloux A."/>
            <person name="Segurens B."/>
            <person name="Wincker P."/>
            <person name="D'Hont A."/>
            <person name="Scarpelli C."/>
            <person name="Weissenbach J."/>
            <person name="Salanoubat M."/>
            <person name="Quetier F."/>
            <person name="Yu Y."/>
            <person name="Kim H.R."/>
            <person name="Rambo T."/>
            <person name="Currie J."/>
            <person name="Collura K."/>
            <person name="Luo M."/>
            <person name="Yang T."/>
            <person name="Ammiraju J.S.S."/>
            <person name="Engler F."/>
            <person name="Soderlund C."/>
            <person name="Wing R.A."/>
            <person name="Palmer L.E."/>
            <person name="de la Bastide M."/>
            <person name="Spiegel L."/>
            <person name="Nascimento L."/>
            <person name="Zutavern T."/>
            <person name="O'Shaughnessy A."/>
            <person name="Dike S."/>
            <person name="Dedhia N."/>
            <person name="Preston R."/>
            <person name="Balija V."/>
            <person name="McCombie W.R."/>
            <person name="Chow T."/>
            <person name="Chen H."/>
            <person name="Chung M."/>
            <person name="Chen C."/>
            <person name="Shaw J."/>
            <person name="Wu H."/>
            <person name="Hsiao K."/>
            <person name="Chao Y."/>
            <person name="Chu M."/>
            <person name="Cheng C."/>
            <person name="Hour A."/>
            <person name="Lee P."/>
            <person name="Lin S."/>
            <person name="Lin Y."/>
            <person name="Liou J."/>
            <person name="Liu S."/>
            <person name="Hsing Y."/>
            <person name="Raghuvanshi S."/>
            <person name="Mohanty A."/>
            <person name="Bharti A.K."/>
            <person name="Gaur A."/>
            <person name="Gupta V."/>
            <person name="Kumar D."/>
            <person name="Ravi V."/>
            <person name="Vij S."/>
            <person name="Kapur A."/>
            <person name="Khurana P."/>
            <person name="Khurana P."/>
            <person name="Khurana J.P."/>
            <person name="Tyagi A.K."/>
            <person name="Gaikwad K."/>
            <person name="Singh A."/>
            <person name="Dalal V."/>
            <person name="Srivastava S."/>
            <person name="Dixit A."/>
            <person name="Pal A.K."/>
            <person name="Ghazi I.A."/>
            <person name="Yadav M."/>
            <person name="Pandit A."/>
            <person name="Bhargava A."/>
            <person name="Sureshbabu K."/>
            <person name="Batra K."/>
            <person name="Sharma T.R."/>
            <person name="Mohapatra T."/>
            <person name="Singh N.K."/>
            <person name="Messing J."/>
            <person name="Nelson A.B."/>
            <person name="Fuks G."/>
            <person name="Kavchok S."/>
            <person name="Keizer G."/>
            <person name="Linton E."/>
            <person name="Llaca V."/>
            <person name="Song R."/>
            <person name="Tanyolac B."/>
            <person name="Young S."/>
            <person name="Ho-Il K."/>
            <person name="Hahn J.H."/>
            <person name="Sangsakoo G."/>
            <person name="Vanavichit A."/>
            <person name="de Mattos Luiz.A.T."/>
            <person name="Zimmer P.D."/>
            <person name="Malone G."/>
            <person name="Dellagostin O."/>
            <person name="de Oliveira A.C."/>
            <person name="Bevan M."/>
            <person name="Bancroft I."/>
            <person name="Minx P."/>
            <person name="Cordum H."/>
            <person name="Wilson R."/>
            <person name="Cheng Z."/>
            <person name="Jin W."/>
            <person name="Jiang J."/>
            <person name="Leong S.A."/>
            <person name="Iwama H."/>
            <person name="Gojobori T."/>
            <person name="Itoh T."/>
            <person name="Niimura Y."/>
            <person name="Fujii Y."/>
            <person name="Habara T."/>
            <person name="Sakai H."/>
            <person name="Sato Y."/>
            <person name="Wilson G."/>
            <person name="Kumar K."/>
            <person name="McCouch S."/>
            <person name="Juretic N."/>
            <person name="Hoen D."/>
            <person name="Wright S."/>
            <person name="Bruskiewich R."/>
            <person name="Bureau T."/>
            <person name="Miyao A."/>
            <person name="Hirochika H."/>
            <person name="Nishikawa T."/>
            <person name="Kadowaki K."/>
            <person name="Sugiura M."/>
            <person name="Burr B."/>
            <person name="Sasaki T."/>
        </authorList>
    </citation>
    <scope>NUCLEOTIDE SEQUENCE [LARGE SCALE GENOMIC DNA]</scope>
    <source>
        <strain evidence="3">cv. Nipponbare</strain>
    </source>
</reference>
<feature type="compositionally biased region" description="Low complexity" evidence="1">
    <location>
        <begin position="140"/>
        <end position="155"/>
    </location>
</feature>